<reference evidence="2" key="1">
    <citation type="submission" date="2011-03" db="EMBL/GenBank/DDBJ databases">
        <title>Draft genome sequence of Brevundimonas diminuta.</title>
        <authorList>
            <person name="Brown P.J.B."/>
            <person name="Buechlein A."/>
            <person name="Hemmerich C."/>
            <person name="Brun Y.V."/>
        </authorList>
    </citation>
    <scope>NUCLEOTIDE SEQUENCE [LARGE SCALE GENOMIC DNA]</scope>
    <source>
        <strain evidence="2">C19</strain>
    </source>
</reference>
<organism evidence="1 2">
    <name type="scientific">Asticcacaulis biprosthecium C19</name>
    <dbReference type="NCBI Taxonomy" id="715226"/>
    <lineage>
        <taxon>Bacteria</taxon>
        <taxon>Pseudomonadati</taxon>
        <taxon>Pseudomonadota</taxon>
        <taxon>Alphaproteobacteria</taxon>
        <taxon>Caulobacterales</taxon>
        <taxon>Caulobacteraceae</taxon>
        <taxon>Asticcacaulis</taxon>
    </lineage>
</organism>
<dbReference type="Proteomes" id="UP000006512">
    <property type="component" value="Unassembled WGS sequence"/>
</dbReference>
<evidence type="ECO:0000313" key="1">
    <source>
        <dbReference type="EMBL" id="EGF89772.1"/>
    </source>
</evidence>
<dbReference type="HOGENOM" id="CLU_251259_0_0_5"/>
<evidence type="ECO:0000313" key="2">
    <source>
        <dbReference type="Proteomes" id="UP000006512"/>
    </source>
</evidence>
<dbReference type="RefSeq" id="WP_006274968.1">
    <property type="nucleotide sequence ID" value="NZ_GL883080.1"/>
</dbReference>
<sequence>MARDTNTSKSKPDAVPHGGAAAIYGFLYQLTASLARVTAMAFDHDPQKAGSLTATFEPPGGGDFTLEQSGERRTIQFKQRQAALTVADLAGSVLPDLFRAHCVQPADVYELQATRRLNGAAASLIANLKGPLPSDEKQLADLTKARDACQTIFRKRNEGDLTGFDAAYSSFVARFEVGAVVHPDQAKRGVKAYLKRIILYSEQVDEKFNAAIGAVMALSTNNGPPFTLENLVQLVGDNDLDDLNPAQHDKRLRDHLSNALADRNYTVGLDIRAPLPLSAGGCVTRVGGSSGNGKSWSLYRTAHELAKRGTPVLLITAETRDDLQAQFEAIVRGQIMGFNQPLGVNRVGSKWREVRQAPSEDIFVFWEGCRDHRAISQIEMQNAFGAGVHLVAELPADIYAGHPSLANKATHFVGPFTHPDVFDSLSRQNISAGHVPPSIVDMLMLPVLCGIYANLAAGSTSWEPTNEYLVLERFWQKGKVAGGIYADLRLRALALRLIENKTAFASSADLDACGFPQEMVQELIKAGWLKTTDGRWSFAHDRHLTWALAEALADQFLLHKLSPIDVCMRLRELTGREKKREGLSYLGFLTMDFIWLVASQPSAHGKLLEVIRLLEDDSDQKLSPFYTEMLATAGVRILPVLSMRAKQLDDKHPESLVFALTDAFKAMGLSSAEMAALQTDLWLHGTAPTKAMAIGLGATWPLRDVADEVWQGYLAERQKPLFQEGAWNTTLRDAIVVVARDSPAWLDRVIERAQHSDELYYASDILREISFQAASPIWNARKDKLFATVKPEHKQTLCGLVADLDDLAEVPRLEAICRNGDVLGGAGLQALCLLSPSHGLKGLGKGDFKGELPGGRLWLDSLLDYDPGACEILNAWLMQRDASGRELARVWNTAPDRMGEETLSTLLTCLVKGLNTNGDPKDETINLLVGVLSQPNITPQGVSAFYALAATALPAKLVKRLKSHPFDDPSDKDNLERLVRRFGGKAFDAFVLKRLGSNNEADMSAGLAMAPYCESPDLVHALDAAHVRIRDKKPSIDLSVNIWFALEALDPTGWEGRIRALLTSAHEGEICLALTMLEKVGPEPFVSEIADALAKSEPCGIVEDLALNMLSRVSPGDALARTRAEARLQTAASKSSSLNVLLRDNGIEARAILDPYLLAQIDKTSWSTTDLQAIAIRLEQGDADDALWRFAKLRLRGGSAFGDDATDAFVKHRPSEIMPDLLTRAFGPPTVFTNDQPNAISSLNDLDPEKAEDAFIKSWKDHPDRRDALLTIAWTLKGEKLLFHLIKQLPELYEIDIERKLFRRVALRLRGGGRSALRLLFDAMPGLSDQGQEAIVSAIGFVSDTPADIDPMIGDSAAPAVRRHAKEVRRRIAQRVEAAAFFRQDPTTETLLYLLYVTDPSIALAYIDPFAIRADLKDNSILRNIAECEGADRLKSVSDYRANRVSLRRVE</sequence>
<proteinExistence type="predicted"/>
<protein>
    <submittedName>
        <fullName evidence="1">Uncharacterized protein</fullName>
    </submittedName>
</protein>
<dbReference type="eggNOG" id="ENOG50340FV">
    <property type="taxonomic scope" value="Bacteria"/>
</dbReference>
<name>F4QSQ2_9CAUL</name>
<dbReference type="OrthoDB" id="219303at2"/>
<dbReference type="EMBL" id="GL883080">
    <property type="protein sequence ID" value="EGF89772.1"/>
    <property type="molecule type" value="Genomic_DNA"/>
</dbReference>
<keyword evidence="2" id="KW-1185">Reference proteome</keyword>
<gene>
    <name evidence="1" type="ORF">ABI_41950</name>
</gene>
<accession>F4QSQ2</accession>